<keyword evidence="2" id="KW-1185">Reference proteome</keyword>
<accession>A0ABW5CEQ6</accession>
<name>A0ABW5CEQ6_9PROT</name>
<organism evidence="1 2">
    <name type="scientific">Phaeospirillum tilakii</name>
    <dbReference type="NCBI Taxonomy" id="741673"/>
    <lineage>
        <taxon>Bacteria</taxon>
        <taxon>Pseudomonadati</taxon>
        <taxon>Pseudomonadota</taxon>
        <taxon>Alphaproteobacteria</taxon>
        <taxon>Rhodospirillales</taxon>
        <taxon>Rhodospirillaceae</taxon>
        <taxon>Phaeospirillum</taxon>
    </lineage>
</organism>
<protein>
    <submittedName>
        <fullName evidence="1">Uncharacterized protein</fullName>
    </submittedName>
</protein>
<evidence type="ECO:0000313" key="2">
    <source>
        <dbReference type="Proteomes" id="UP001597296"/>
    </source>
</evidence>
<dbReference type="Proteomes" id="UP001597296">
    <property type="component" value="Unassembled WGS sequence"/>
</dbReference>
<evidence type="ECO:0000313" key="1">
    <source>
        <dbReference type="EMBL" id="MFD2235327.1"/>
    </source>
</evidence>
<comment type="caution">
    <text evidence="1">The sequence shown here is derived from an EMBL/GenBank/DDBJ whole genome shotgun (WGS) entry which is preliminary data.</text>
</comment>
<dbReference type="EMBL" id="JBHUIY010000042">
    <property type="protein sequence ID" value="MFD2235327.1"/>
    <property type="molecule type" value="Genomic_DNA"/>
</dbReference>
<proteinExistence type="predicted"/>
<reference evidence="2" key="1">
    <citation type="journal article" date="2019" name="Int. J. Syst. Evol. Microbiol.">
        <title>The Global Catalogue of Microorganisms (GCM) 10K type strain sequencing project: providing services to taxonomists for standard genome sequencing and annotation.</title>
        <authorList>
            <consortium name="The Broad Institute Genomics Platform"/>
            <consortium name="The Broad Institute Genome Sequencing Center for Infectious Disease"/>
            <person name="Wu L."/>
            <person name="Ma J."/>
        </authorList>
    </citation>
    <scope>NUCLEOTIDE SEQUENCE [LARGE SCALE GENOMIC DNA]</scope>
    <source>
        <strain evidence="2">KCTC 15012</strain>
    </source>
</reference>
<sequence>MAGTEMMAVGGSLYQGARAMTVRADLCRDSVPARLARSLGFPFASPDPGLPVILDSETWRRQPRRLGRELAEFIRYWMREPDSPGGHGCFDNLAVAGSAVWHFYDFTAGDGSRQASEEFVRLGAGLPTPHSLARIDLGRLILGINARFVLNPLNRPGRDAMTQLGWIAERRPRRLLVDPGDGNAPAGGDGSWLFGRPGGRDPADFSQIDTLAATLDALPREVETVYLNGLIPPVPGQGAAVAALDRVILARLAARLGRHRLVWIDLADLDATRPDLADRVAARVLAAMVESETPGCAPPPLEPARPSVPAVVSPAGEAAVATLLRQARR</sequence>
<gene>
    <name evidence="1" type="ORF">ACFSNB_16085</name>
</gene>
<dbReference type="RefSeq" id="WP_377318403.1">
    <property type="nucleotide sequence ID" value="NZ_JBHUIY010000042.1"/>
</dbReference>